<evidence type="ECO:0000256" key="1">
    <source>
        <dbReference type="SAM" id="Phobius"/>
    </source>
</evidence>
<protein>
    <recommendedName>
        <fullName evidence="4">DUF2651 domain-containing protein</fullName>
    </recommendedName>
</protein>
<feature type="transmembrane region" description="Helical" evidence="1">
    <location>
        <begin position="28"/>
        <end position="45"/>
    </location>
</feature>
<sequence>MVALLIVICVFSYSFILFKLIENKVIKYLLIFLFGPIYGILLFFIGMSFGAFYFILCAILPILIGVFIRVRRT</sequence>
<evidence type="ECO:0008006" key="4">
    <source>
        <dbReference type="Google" id="ProtNLM"/>
    </source>
</evidence>
<dbReference type="EMBL" id="LWSG01000017">
    <property type="protein sequence ID" value="OAS85902.1"/>
    <property type="molecule type" value="Genomic_DNA"/>
</dbReference>
<gene>
    <name evidence="2" type="ORF">A6K24_23215</name>
</gene>
<name>A0A179T025_9BACI</name>
<evidence type="ECO:0000313" key="2">
    <source>
        <dbReference type="EMBL" id="OAS85902.1"/>
    </source>
</evidence>
<accession>A0A179T025</accession>
<keyword evidence="3" id="KW-1185">Reference proteome</keyword>
<feature type="transmembrane region" description="Helical" evidence="1">
    <location>
        <begin position="5"/>
        <end position="21"/>
    </location>
</feature>
<proteinExistence type="predicted"/>
<feature type="transmembrane region" description="Helical" evidence="1">
    <location>
        <begin position="51"/>
        <end position="70"/>
    </location>
</feature>
<evidence type="ECO:0000313" key="3">
    <source>
        <dbReference type="Proteomes" id="UP000078534"/>
    </source>
</evidence>
<dbReference type="Proteomes" id="UP000078534">
    <property type="component" value="Unassembled WGS sequence"/>
</dbReference>
<organism evidence="2 3">
    <name type="scientific">Metabacillus litoralis</name>
    <dbReference type="NCBI Taxonomy" id="152268"/>
    <lineage>
        <taxon>Bacteria</taxon>
        <taxon>Bacillati</taxon>
        <taxon>Bacillota</taxon>
        <taxon>Bacilli</taxon>
        <taxon>Bacillales</taxon>
        <taxon>Bacillaceae</taxon>
        <taxon>Metabacillus</taxon>
    </lineage>
</organism>
<keyword evidence="1" id="KW-1133">Transmembrane helix</keyword>
<dbReference type="AlphaFoldDB" id="A0A179T025"/>
<comment type="caution">
    <text evidence="2">The sequence shown here is derived from an EMBL/GenBank/DDBJ whole genome shotgun (WGS) entry which is preliminary data.</text>
</comment>
<reference evidence="3" key="1">
    <citation type="submission" date="2016-04" db="EMBL/GenBank/DDBJ databases">
        <authorList>
            <person name="Lyu Z."/>
            <person name="Lyu W."/>
        </authorList>
    </citation>
    <scope>NUCLEOTIDE SEQUENCE [LARGE SCALE GENOMIC DNA]</scope>
    <source>
        <strain evidence="3">C44</strain>
    </source>
</reference>
<keyword evidence="1" id="KW-0472">Membrane</keyword>
<keyword evidence="1" id="KW-0812">Transmembrane</keyword>